<protein>
    <submittedName>
        <fullName evidence="2">Crp/Fnr family transcriptional regulator</fullName>
    </submittedName>
</protein>
<dbReference type="EMBL" id="DXEZ01000328">
    <property type="protein sequence ID" value="HIX55700.1"/>
    <property type="molecule type" value="Genomic_DNA"/>
</dbReference>
<dbReference type="Proteomes" id="UP000824156">
    <property type="component" value="Unassembled WGS sequence"/>
</dbReference>
<dbReference type="Gene3D" id="2.60.120.10">
    <property type="entry name" value="Jelly Rolls"/>
    <property type="match status" value="1"/>
</dbReference>
<evidence type="ECO:0000313" key="3">
    <source>
        <dbReference type="Proteomes" id="UP000824156"/>
    </source>
</evidence>
<name>A0A9D1WAL7_9SPHI</name>
<dbReference type="InterPro" id="IPR000595">
    <property type="entry name" value="cNMP-bd_dom"/>
</dbReference>
<dbReference type="AlphaFoldDB" id="A0A9D1WAL7"/>
<evidence type="ECO:0000259" key="1">
    <source>
        <dbReference type="PROSITE" id="PS50042"/>
    </source>
</evidence>
<evidence type="ECO:0000313" key="2">
    <source>
        <dbReference type="EMBL" id="HIX55700.1"/>
    </source>
</evidence>
<organism evidence="2 3">
    <name type="scientific">Candidatus Sphingobacterium stercoripullorum</name>
    <dbReference type="NCBI Taxonomy" id="2838759"/>
    <lineage>
        <taxon>Bacteria</taxon>
        <taxon>Pseudomonadati</taxon>
        <taxon>Bacteroidota</taxon>
        <taxon>Sphingobacteriia</taxon>
        <taxon>Sphingobacteriales</taxon>
        <taxon>Sphingobacteriaceae</taxon>
        <taxon>Sphingobacterium</taxon>
    </lineage>
</organism>
<dbReference type="InterPro" id="IPR014710">
    <property type="entry name" value="RmlC-like_jellyroll"/>
</dbReference>
<feature type="domain" description="Cyclic nucleotide-binding" evidence="1">
    <location>
        <begin position="12"/>
        <end position="77"/>
    </location>
</feature>
<sequence length="189" mass="21933">MKLDEYLKKEFSLDKTVINTIVNSGKRLVFQKGDLIIPAHHYSRYVYFVEKGLTRIFYYKEDKLVTHYFFLEGEFLGNSDSLLFNKESNYGIEALEPETVVFRVAYEKIMELAENNLAVNKIVHQILFNMLASYSSRLNSLQFESAQDRYKQLLANRPQIILRAALGDIASYLGISQQTLSVIRSQIKE</sequence>
<proteinExistence type="predicted"/>
<dbReference type="PROSITE" id="PS50042">
    <property type="entry name" value="CNMP_BINDING_3"/>
    <property type="match status" value="1"/>
</dbReference>
<gene>
    <name evidence="2" type="ORF">H9853_11825</name>
</gene>
<dbReference type="SUPFAM" id="SSF51206">
    <property type="entry name" value="cAMP-binding domain-like"/>
    <property type="match status" value="1"/>
</dbReference>
<dbReference type="InterPro" id="IPR018490">
    <property type="entry name" value="cNMP-bd_dom_sf"/>
</dbReference>
<dbReference type="CDD" id="cd00038">
    <property type="entry name" value="CAP_ED"/>
    <property type="match status" value="1"/>
</dbReference>
<accession>A0A9D1WAL7</accession>
<comment type="caution">
    <text evidence="2">The sequence shown here is derived from an EMBL/GenBank/DDBJ whole genome shotgun (WGS) entry which is preliminary data.</text>
</comment>
<reference evidence="2" key="1">
    <citation type="journal article" date="2021" name="PeerJ">
        <title>Extensive microbial diversity within the chicken gut microbiome revealed by metagenomics and culture.</title>
        <authorList>
            <person name="Gilroy R."/>
            <person name="Ravi A."/>
            <person name="Getino M."/>
            <person name="Pursley I."/>
            <person name="Horton D.L."/>
            <person name="Alikhan N.F."/>
            <person name="Baker D."/>
            <person name="Gharbi K."/>
            <person name="Hall N."/>
            <person name="Watson M."/>
            <person name="Adriaenssens E.M."/>
            <person name="Foster-Nyarko E."/>
            <person name="Jarju S."/>
            <person name="Secka A."/>
            <person name="Antonio M."/>
            <person name="Oren A."/>
            <person name="Chaudhuri R.R."/>
            <person name="La Ragione R."/>
            <person name="Hildebrand F."/>
            <person name="Pallen M.J."/>
        </authorList>
    </citation>
    <scope>NUCLEOTIDE SEQUENCE</scope>
    <source>
        <strain evidence="2">1719</strain>
    </source>
</reference>
<reference evidence="2" key="2">
    <citation type="submission" date="2021-04" db="EMBL/GenBank/DDBJ databases">
        <authorList>
            <person name="Gilroy R."/>
        </authorList>
    </citation>
    <scope>NUCLEOTIDE SEQUENCE</scope>
    <source>
        <strain evidence="2">1719</strain>
    </source>
</reference>
<dbReference type="Pfam" id="PF00027">
    <property type="entry name" value="cNMP_binding"/>
    <property type="match status" value="1"/>
</dbReference>